<evidence type="ECO:0000256" key="1">
    <source>
        <dbReference type="SAM" id="MobiDB-lite"/>
    </source>
</evidence>
<evidence type="ECO:0000313" key="4">
    <source>
        <dbReference type="EMBL" id="GJT07993.1"/>
    </source>
</evidence>
<proteinExistence type="predicted"/>
<dbReference type="EMBL" id="BQNB010012710">
    <property type="protein sequence ID" value="GJT06931.1"/>
    <property type="molecule type" value="Genomic_DNA"/>
</dbReference>
<protein>
    <submittedName>
        <fullName evidence="2">Uncharacterized protein</fullName>
    </submittedName>
</protein>
<name>A0ABQ4YPX6_9ASTR</name>
<reference evidence="2" key="2">
    <citation type="submission" date="2022-01" db="EMBL/GenBank/DDBJ databases">
        <authorList>
            <person name="Yamashiro T."/>
            <person name="Shiraishi A."/>
            <person name="Satake H."/>
            <person name="Nakayama K."/>
        </authorList>
    </citation>
    <scope>NUCLEOTIDE SEQUENCE</scope>
</reference>
<reference evidence="2" key="1">
    <citation type="journal article" date="2022" name="Int. J. Mol. Sci.">
        <title>Draft Genome of Tanacetum Coccineum: Genomic Comparison of Closely Related Tanacetum-Family Plants.</title>
        <authorList>
            <person name="Yamashiro T."/>
            <person name="Shiraishi A."/>
            <person name="Nakayama K."/>
            <person name="Satake H."/>
        </authorList>
    </citation>
    <scope>NUCLEOTIDE SEQUENCE</scope>
</reference>
<comment type="caution">
    <text evidence="2">The sequence shown here is derived from an EMBL/GenBank/DDBJ whole genome shotgun (WGS) entry which is preliminary data.</text>
</comment>
<sequence length="95" mass="11025">MDDDLEDETDDDMGGDDEVELTDEESFDDEDEITEVFRIDTNIFDNENLSVRIHEFYYLSKDLVMEISTILSGEFPESGNLEVWGLEPQGVLFYK</sequence>
<keyword evidence="5" id="KW-1185">Reference proteome</keyword>
<evidence type="ECO:0000313" key="5">
    <source>
        <dbReference type="Proteomes" id="UP001151760"/>
    </source>
</evidence>
<dbReference type="Proteomes" id="UP001151760">
    <property type="component" value="Unassembled WGS sequence"/>
</dbReference>
<organism evidence="2 5">
    <name type="scientific">Tanacetum coccineum</name>
    <dbReference type="NCBI Taxonomy" id="301880"/>
    <lineage>
        <taxon>Eukaryota</taxon>
        <taxon>Viridiplantae</taxon>
        <taxon>Streptophyta</taxon>
        <taxon>Embryophyta</taxon>
        <taxon>Tracheophyta</taxon>
        <taxon>Spermatophyta</taxon>
        <taxon>Magnoliopsida</taxon>
        <taxon>eudicotyledons</taxon>
        <taxon>Gunneridae</taxon>
        <taxon>Pentapetalae</taxon>
        <taxon>asterids</taxon>
        <taxon>campanulids</taxon>
        <taxon>Asterales</taxon>
        <taxon>Asteraceae</taxon>
        <taxon>Asteroideae</taxon>
        <taxon>Anthemideae</taxon>
        <taxon>Anthemidinae</taxon>
        <taxon>Tanacetum</taxon>
    </lineage>
</organism>
<gene>
    <name evidence="2" type="ORF">Tco_0729636</name>
    <name evidence="3" type="ORF">Tco_0841393</name>
    <name evidence="4" type="ORF">Tco_0842455</name>
</gene>
<evidence type="ECO:0000313" key="3">
    <source>
        <dbReference type="EMBL" id="GJT06931.1"/>
    </source>
</evidence>
<accession>A0ABQ4YPX6</accession>
<dbReference type="EMBL" id="BQNB010010619">
    <property type="protein sequence ID" value="GJS79755.1"/>
    <property type="molecule type" value="Genomic_DNA"/>
</dbReference>
<dbReference type="EMBL" id="BQNB010012795">
    <property type="protein sequence ID" value="GJT07993.1"/>
    <property type="molecule type" value="Genomic_DNA"/>
</dbReference>
<evidence type="ECO:0000313" key="2">
    <source>
        <dbReference type="EMBL" id="GJS79755.1"/>
    </source>
</evidence>
<feature type="region of interest" description="Disordered" evidence="1">
    <location>
        <begin position="1"/>
        <end position="32"/>
    </location>
</feature>